<keyword evidence="2" id="KW-0732">Signal</keyword>
<sequence length="534" mass="58529">MKCMKRLAMGAVLGLAGMVAVLPVMEALAQTPADMLVIADRIDKITTLDPAGSFEMAGKDVSRNVYGNLVNFDPLDLGKGYEPDLAASWEVSADGRTITFTMRRGVKFHSGNPVTAEDAEFSLRRAVILGKAPSFILTQFGFTPENVKDTIVARGNTLSITTDKRYATSFVLNCLTAAIGGIVDKKLVMANEKDGDLGNGWLKTNSAGSGAYRVVSWKPADSITLTANEDFYKGAPAMSRVIVRHIQESATQRLLLEKGDIDVARNLNPDDIAGVAGKDGVTVDSEFRGRLMYISLNQKHPILSDPKVVEAIKYLIDYKGMQDSFLNGQYTVHQAFLPRTYRGEIDDKPYALNIDKAKALLKQAGVGNFEIGVGVREAQTRVEIAQSLQNSFAKAGITLNISIDTGEQILTRYTARELDMYIGAWAPEYPDPQAGAGTFAYNPDNSDAARATGLLAWRNAWDPGDMNAKVLAAVVEGDRDKRRKMYEDIQREHQKRSPFAIMFQKIEQIGRKDNVKNLRLGGAITAVSYWPVTK</sequence>
<accession>A0A3B0TES7</accession>
<evidence type="ECO:0000313" key="4">
    <source>
        <dbReference type="EMBL" id="VAW16448.1"/>
    </source>
</evidence>
<dbReference type="GO" id="GO:1904680">
    <property type="term" value="F:peptide transmembrane transporter activity"/>
    <property type="evidence" value="ECO:0007669"/>
    <property type="project" value="TreeGrafter"/>
</dbReference>
<name>A0A3B0TES7_9ZZZZ</name>
<reference evidence="4" key="1">
    <citation type="submission" date="2018-06" db="EMBL/GenBank/DDBJ databases">
        <authorList>
            <person name="Zhirakovskaya E."/>
        </authorList>
    </citation>
    <scope>NUCLEOTIDE SEQUENCE</scope>
</reference>
<proteinExistence type="inferred from homology"/>
<dbReference type="GO" id="GO:0015833">
    <property type="term" value="P:peptide transport"/>
    <property type="evidence" value="ECO:0007669"/>
    <property type="project" value="TreeGrafter"/>
</dbReference>
<dbReference type="Gene3D" id="3.40.190.10">
    <property type="entry name" value="Periplasmic binding protein-like II"/>
    <property type="match status" value="1"/>
</dbReference>
<dbReference type="Gene3D" id="3.10.105.10">
    <property type="entry name" value="Dipeptide-binding Protein, Domain 3"/>
    <property type="match status" value="1"/>
</dbReference>
<dbReference type="Gene3D" id="3.90.76.10">
    <property type="entry name" value="Dipeptide-binding Protein, Domain 1"/>
    <property type="match status" value="1"/>
</dbReference>
<dbReference type="GO" id="GO:0042597">
    <property type="term" value="C:periplasmic space"/>
    <property type="evidence" value="ECO:0007669"/>
    <property type="project" value="UniProtKB-ARBA"/>
</dbReference>
<dbReference type="SUPFAM" id="SSF53850">
    <property type="entry name" value="Periplasmic binding protein-like II"/>
    <property type="match status" value="1"/>
</dbReference>
<dbReference type="InterPro" id="IPR039424">
    <property type="entry name" value="SBP_5"/>
</dbReference>
<dbReference type="CDD" id="cd08512">
    <property type="entry name" value="PBP2_NikA_DppA_OppA_like_7"/>
    <property type="match status" value="1"/>
</dbReference>
<dbReference type="GO" id="GO:0043190">
    <property type="term" value="C:ATP-binding cassette (ABC) transporter complex"/>
    <property type="evidence" value="ECO:0007669"/>
    <property type="project" value="InterPro"/>
</dbReference>
<organism evidence="4">
    <name type="scientific">hydrothermal vent metagenome</name>
    <dbReference type="NCBI Taxonomy" id="652676"/>
    <lineage>
        <taxon>unclassified sequences</taxon>
        <taxon>metagenomes</taxon>
        <taxon>ecological metagenomes</taxon>
    </lineage>
</organism>
<dbReference type="PANTHER" id="PTHR30290:SF34">
    <property type="entry name" value="ABC TRANSPORTER, PERIPLASMIC OLIGO-PEPTIDE BINDING PROTEIN, PUTATIVE-RELATED"/>
    <property type="match status" value="1"/>
</dbReference>
<dbReference type="PROSITE" id="PS01040">
    <property type="entry name" value="SBP_BACTERIAL_5"/>
    <property type="match status" value="1"/>
</dbReference>
<dbReference type="InterPro" id="IPR000914">
    <property type="entry name" value="SBP_5_dom"/>
</dbReference>
<dbReference type="InterPro" id="IPR030678">
    <property type="entry name" value="Peptide/Ni-bd"/>
</dbReference>
<dbReference type="EMBL" id="UOEM01000097">
    <property type="protein sequence ID" value="VAW16448.1"/>
    <property type="molecule type" value="Genomic_DNA"/>
</dbReference>
<evidence type="ECO:0000259" key="3">
    <source>
        <dbReference type="Pfam" id="PF00496"/>
    </source>
</evidence>
<dbReference type="AlphaFoldDB" id="A0A3B0TES7"/>
<dbReference type="PANTHER" id="PTHR30290">
    <property type="entry name" value="PERIPLASMIC BINDING COMPONENT OF ABC TRANSPORTER"/>
    <property type="match status" value="1"/>
</dbReference>
<gene>
    <name evidence="4" type="ORF">MNBD_ALPHA09-225</name>
</gene>
<evidence type="ECO:0000256" key="1">
    <source>
        <dbReference type="ARBA" id="ARBA00005695"/>
    </source>
</evidence>
<feature type="domain" description="Solute-binding protein family 5" evidence="3">
    <location>
        <begin position="81"/>
        <end position="445"/>
    </location>
</feature>
<dbReference type="InterPro" id="IPR023765">
    <property type="entry name" value="SBP_5_CS"/>
</dbReference>
<evidence type="ECO:0000256" key="2">
    <source>
        <dbReference type="ARBA" id="ARBA00022729"/>
    </source>
</evidence>
<protein>
    <submittedName>
        <fullName evidence="4">ABC transporter, substrate-binding protein (Cluster 5, nickel/peptides/opines)</fullName>
    </submittedName>
</protein>
<dbReference type="Pfam" id="PF00496">
    <property type="entry name" value="SBP_bac_5"/>
    <property type="match status" value="1"/>
</dbReference>
<comment type="similarity">
    <text evidence="1">Belongs to the bacterial solute-binding protein 5 family.</text>
</comment>
<dbReference type="PIRSF" id="PIRSF002741">
    <property type="entry name" value="MppA"/>
    <property type="match status" value="1"/>
</dbReference>